<reference evidence="2" key="1">
    <citation type="journal article" date="2024" name="Proc. Natl. Acad. Sci. U.S.A.">
        <title>Extraordinary preservation of gene collinearity over three hundred million years revealed in homosporous lycophytes.</title>
        <authorList>
            <person name="Li C."/>
            <person name="Wickell D."/>
            <person name="Kuo L.Y."/>
            <person name="Chen X."/>
            <person name="Nie B."/>
            <person name="Liao X."/>
            <person name="Peng D."/>
            <person name="Ji J."/>
            <person name="Jenkins J."/>
            <person name="Williams M."/>
            <person name="Shu S."/>
            <person name="Plott C."/>
            <person name="Barry K."/>
            <person name="Rajasekar S."/>
            <person name="Grimwood J."/>
            <person name="Han X."/>
            <person name="Sun S."/>
            <person name="Hou Z."/>
            <person name="He W."/>
            <person name="Dai G."/>
            <person name="Sun C."/>
            <person name="Schmutz J."/>
            <person name="Leebens-Mack J.H."/>
            <person name="Li F.W."/>
            <person name="Wang L."/>
        </authorList>
    </citation>
    <scope>NUCLEOTIDE SEQUENCE [LARGE SCALE GENOMIC DNA]</scope>
    <source>
        <strain evidence="2">cv. PW_Plant_1</strain>
    </source>
</reference>
<comment type="caution">
    <text evidence="1">The sequence shown here is derived from an EMBL/GenBank/DDBJ whole genome shotgun (WGS) entry which is preliminary data.</text>
</comment>
<accession>A0ACC2CKB4</accession>
<evidence type="ECO:0000313" key="2">
    <source>
        <dbReference type="Proteomes" id="UP001162992"/>
    </source>
</evidence>
<sequence>MICKDAAYELERQSYSVNHINSASFGSLNKVPWSRQCLCIIGSNPYGPAKNDFYQRTILYLRFFMIQSRRVNPLNVSNTFLLLLYLITDIIYGIAKNRCRFSSTFYLKLFILLYTNKIIMALITGTSNYIWCMKYIL</sequence>
<evidence type="ECO:0000313" key="1">
    <source>
        <dbReference type="EMBL" id="KAJ7542375.1"/>
    </source>
</evidence>
<dbReference type="Proteomes" id="UP001162992">
    <property type="component" value="Chromosome 10"/>
</dbReference>
<name>A0ACC2CKB4_DIPCM</name>
<dbReference type="EMBL" id="CM055101">
    <property type="protein sequence ID" value="KAJ7542375.1"/>
    <property type="molecule type" value="Genomic_DNA"/>
</dbReference>
<keyword evidence="2" id="KW-1185">Reference proteome</keyword>
<organism evidence="1 2">
    <name type="scientific">Diphasiastrum complanatum</name>
    <name type="common">Issler's clubmoss</name>
    <name type="synonym">Lycopodium complanatum</name>
    <dbReference type="NCBI Taxonomy" id="34168"/>
    <lineage>
        <taxon>Eukaryota</taxon>
        <taxon>Viridiplantae</taxon>
        <taxon>Streptophyta</taxon>
        <taxon>Embryophyta</taxon>
        <taxon>Tracheophyta</taxon>
        <taxon>Lycopodiopsida</taxon>
        <taxon>Lycopodiales</taxon>
        <taxon>Lycopodiaceae</taxon>
        <taxon>Lycopodioideae</taxon>
        <taxon>Diphasiastrum</taxon>
    </lineage>
</organism>
<protein>
    <submittedName>
        <fullName evidence="1">Uncharacterized protein</fullName>
    </submittedName>
</protein>
<proteinExistence type="predicted"/>
<gene>
    <name evidence="1" type="ORF">O6H91_10G103600</name>
</gene>